<sequence length="44" mass="4673">MPQMASCLSSPTCSALVSLFLRSLLESRILVAISAEISSISLDM</sequence>
<organism evidence="1">
    <name type="scientific">Zea mays</name>
    <name type="common">Maize</name>
    <dbReference type="NCBI Taxonomy" id="4577"/>
    <lineage>
        <taxon>Eukaryota</taxon>
        <taxon>Viridiplantae</taxon>
        <taxon>Streptophyta</taxon>
        <taxon>Embryophyta</taxon>
        <taxon>Tracheophyta</taxon>
        <taxon>Spermatophyta</taxon>
        <taxon>Magnoliopsida</taxon>
        <taxon>Liliopsida</taxon>
        <taxon>Poales</taxon>
        <taxon>Poaceae</taxon>
        <taxon>PACMAD clade</taxon>
        <taxon>Panicoideae</taxon>
        <taxon>Andropogonodae</taxon>
        <taxon>Andropogoneae</taxon>
        <taxon>Tripsacinae</taxon>
        <taxon>Zea</taxon>
    </lineage>
</organism>
<evidence type="ECO:0000313" key="1">
    <source>
        <dbReference type="EMBL" id="PWZ18455.1"/>
    </source>
</evidence>
<accession>A0A3L6ECI8</accession>
<name>A0A3L6ECI8_MAIZE</name>
<reference evidence="1" key="1">
    <citation type="journal article" date="2018" name="Nat. Genet.">
        <title>Extensive intraspecific gene order and gene structural variations between Mo17 and other maize genomes.</title>
        <authorList>
            <person name="Sun S."/>
            <person name="Zhou Y."/>
            <person name="Chen J."/>
            <person name="Shi J."/>
            <person name="Zhao H."/>
            <person name="Zhao H."/>
            <person name="Song W."/>
            <person name="Zhang M."/>
            <person name="Cui Y."/>
            <person name="Dong X."/>
            <person name="Liu H."/>
            <person name="Ma X."/>
            <person name="Jiao Y."/>
            <person name="Wang B."/>
            <person name="Wei X."/>
            <person name="Stein J.C."/>
            <person name="Glaubitz J.C."/>
            <person name="Lu F."/>
            <person name="Yu G."/>
            <person name="Liang C."/>
            <person name="Fengler K."/>
            <person name="Li B."/>
            <person name="Rafalski A."/>
            <person name="Schnable P.S."/>
            <person name="Ware D.H."/>
            <person name="Buckler E.S."/>
            <person name="Lai J."/>
        </authorList>
    </citation>
    <scope>NUCLEOTIDE SEQUENCE [LARGE SCALE GENOMIC DNA]</scope>
    <source>
        <tissue evidence="1">Seedling</tissue>
    </source>
</reference>
<dbReference type="AlphaFoldDB" id="A0A3L6ECI8"/>
<dbReference type="EMBL" id="NCVQ01000007">
    <property type="protein sequence ID" value="PWZ18455.1"/>
    <property type="molecule type" value="Genomic_DNA"/>
</dbReference>
<protein>
    <submittedName>
        <fullName evidence="1">Uncharacterized protein</fullName>
    </submittedName>
</protein>
<dbReference type="Proteomes" id="UP000251960">
    <property type="component" value="Chromosome 6"/>
</dbReference>
<gene>
    <name evidence="1" type="ORF">Zm00014a_009332</name>
</gene>
<comment type="caution">
    <text evidence="1">The sequence shown here is derived from an EMBL/GenBank/DDBJ whole genome shotgun (WGS) entry which is preliminary data.</text>
</comment>
<proteinExistence type="predicted"/>